<proteinExistence type="predicted"/>
<dbReference type="STRING" id="796604.A0A2X0P495"/>
<dbReference type="Gene3D" id="3.40.630.30">
    <property type="match status" value="1"/>
</dbReference>
<dbReference type="InterPro" id="IPR053013">
    <property type="entry name" value="LAT"/>
</dbReference>
<dbReference type="SUPFAM" id="SSF55729">
    <property type="entry name" value="Acyl-CoA N-acyltransferases (Nat)"/>
    <property type="match status" value="1"/>
</dbReference>
<accession>A0A2X0P495</accession>
<dbReference type="Proteomes" id="UP000249464">
    <property type="component" value="Unassembled WGS sequence"/>
</dbReference>
<organism evidence="2 3">
    <name type="scientific">Microbotryum silenes-dioicae</name>
    <dbReference type="NCBI Taxonomy" id="796604"/>
    <lineage>
        <taxon>Eukaryota</taxon>
        <taxon>Fungi</taxon>
        <taxon>Dikarya</taxon>
        <taxon>Basidiomycota</taxon>
        <taxon>Pucciniomycotina</taxon>
        <taxon>Microbotryomycetes</taxon>
        <taxon>Microbotryales</taxon>
        <taxon>Microbotryaceae</taxon>
        <taxon>Microbotryum</taxon>
    </lineage>
</organism>
<feature type="domain" description="LYC1 C-terminal" evidence="1">
    <location>
        <begin position="208"/>
        <end position="392"/>
    </location>
</feature>
<dbReference type="PANTHER" id="PTHR34815">
    <property type="entry name" value="LYSINE ACETYLTRANSFERASE"/>
    <property type="match status" value="1"/>
</dbReference>
<dbReference type="AlphaFoldDB" id="A0A2X0P495"/>
<dbReference type="InterPro" id="IPR055100">
    <property type="entry name" value="GNAT_LYC1-like"/>
</dbReference>
<gene>
    <name evidence="2" type="primary">BQ5605_C003g02291</name>
    <name evidence="2" type="ORF">BQ5605_C003G02291</name>
</gene>
<dbReference type="Pfam" id="PF22998">
    <property type="entry name" value="GNAT_LYC1-like"/>
    <property type="match status" value="1"/>
</dbReference>
<reference evidence="2 3" key="1">
    <citation type="submission" date="2016-11" db="EMBL/GenBank/DDBJ databases">
        <authorList>
            <person name="Jaros S."/>
            <person name="Januszkiewicz K."/>
            <person name="Wedrychowicz H."/>
        </authorList>
    </citation>
    <scope>NUCLEOTIDE SEQUENCE [LARGE SCALE GENOMIC DNA]</scope>
</reference>
<evidence type="ECO:0000313" key="2">
    <source>
        <dbReference type="EMBL" id="SGY39898.1"/>
    </source>
</evidence>
<evidence type="ECO:0000259" key="1">
    <source>
        <dbReference type="Pfam" id="PF22998"/>
    </source>
</evidence>
<dbReference type="InterPro" id="IPR016181">
    <property type="entry name" value="Acyl_CoA_acyltransferase"/>
</dbReference>
<sequence>MNSPASEGSILKRASRDQYLQTLENQLVEWGAGLTLEQFVEREKRLGETQQGHCLQCWVLAPSSSPDTLDFYCSVETFRRPILLLTEPGFPVRRCVTYSIASVFTPPHHRRKGHARTMMTLLHDQLRKNGTDGAIGSLLLQDTLSGPCGSSETPFHDAETSFLYSDVGEFYAKCGDPGWHIQGRTTVEYQIASLPKPISDSNSPFKPTFPAQPITRTQFDSLAQADSSLLQLELSHQSEASLIVEPTGSTYEWLTTRSIAAFHLGGVECASDPWGFEMGSSDDPETWSFVVFAFDAAPKKRIVNLLRVRCARREDYALLLSKVVEHVRRIWGEQGKIVGWNVEESWIEEAQKQGLKGTTCERDEHLAAMAVYAKGFENQSIRWLKNEQYSWC</sequence>
<name>A0A2X0P495_9BASI</name>
<protein>
    <submittedName>
        <fullName evidence="2">BQ5605_C003g02291 protein</fullName>
    </submittedName>
</protein>
<dbReference type="PANTHER" id="PTHR34815:SF2">
    <property type="entry name" value="N-ACETYLTRANSFERASE DOMAIN-CONTAINING PROTEIN"/>
    <property type="match status" value="1"/>
</dbReference>
<evidence type="ECO:0000313" key="3">
    <source>
        <dbReference type="Proteomes" id="UP000249464"/>
    </source>
</evidence>
<dbReference type="EMBL" id="FQNC01000042">
    <property type="protein sequence ID" value="SGY39898.1"/>
    <property type="molecule type" value="Genomic_DNA"/>
</dbReference>
<keyword evidence="3" id="KW-1185">Reference proteome</keyword>